<dbReference type="SMART" id="SM00369">
    <property type="entry name" value="LRR_TYP"/>
    <property type="match status" value="2"/>
</dbReference>
<feature type="domain" description="Protein kinase" evidence="3">
    <location>
        <begin position="159"/>
        <end position="409"/>
    </location>
</feature>
<dbReference type="Pfam" id="PF07714">
    <property type="entry name" value="PK_Tyr_Ser-Thr"/>
    <property type="match status" value="1"/>
</dbReference>
<dbReference type="PROSITE" id="PS00108">
    <property type="entry name" value="PROTEIN_KINASE_ST"/>
    <property type="match status" value="1"/>
</dbReference>
<name>A0A1R2CSD1_9CILI</name>
<evidence type="ECO:0000256" key="2">
    <source>
        <dbReference type="ARBA" id="ARBA00022737"/>
    </source>
</evidence>
<dbReference type="AlphaFoldDB" id="A0A1R2CSD1"/>
<keyword evidence="1" id="KW-0433">Leucine-rich repeat</keyword>
<dbReference type="Gene3D" id="1.10.510.10">
    <property type="entry name" value="Transferase(Phosphotransferase) domain 1"/>
    <property type="match status" value="1"/>
</dbReference>
<dbReference type="Gene3D" id="3.80.10.10">
    <property type="entry name" value="Ribonuclease Inhibitor"/>
    <property type="match status" value="1"/>
</dbReference>
<dbReference type="PROSITE" id="PS51450">
    <property type="entry name" value="LRR"/>
    <property type="match status" value="2"/>
</dbReference>
<protein>
    <recommendedName>
        <fullName evidence="3">Protein kinase domain-containing protein</fullName>
    </recommendedName>
</protein>
<keyword evidence="2" id="KW-0677">Repeat</keyword>
<dbReference type="InterPro" id="IPR000719">
    <property type="entry name" value="Prot_kinase_dom"/>
</dbReference>
<dbReference type="PROSITE" id="PS50011">
    <property type="entry name" value="PROTEIN_KINASE_DOM"/>
    <property type="match status" value="1"/>
</dbReference>
<dbReference type="SUPFAM" id="SSF56112">
    <property type="entry name" value="Protein kinase-like (PK-like)"/>
    <property type="match status" value="1"/>
</dbReference>
<dbReference type="SUPFAM" id="SSF52075">
    <property type="entry name" value="Outer arm dynein light chain 1"/>
    <property type="match status" value="1"/>
</dbReference>
<dbReference type="InterPro" id="IPR011009">
    <property type="entry name" value="Kinase-like_dom_sf"/>
</dbReference>
<accession>A0A1R2CSD1</accession>
<dbReference type="GO" id="GO:0005524">
    <property type="term" value="F:ATP binding"/>
    <property type="evidence" value="ECO:0007669"/>
    <property type="project" value="InterPro"/>
</dbReference>
<proteinExistence type="predicted"/>
<dbReference type="Pfam" id="PF13855">
    <property type="entry name" value="LRR_8"/>
    <property type="match status" value="1"/>
</dbReference>
<evidence type="ECO:0000313" key="5">
    <source>
        <dbReference type="Proteomes" id="UP000187209"/>
    </source>
</evidence>
<dbReference type="InterPro" id="IPR001611">
    <property type="entry name" value="Leu-rich_rpt"/>
</dbReference>
<reference evidence="4 5" key="1">
    <citation type="submission" date="2016-11" db="EMBL/GenBank/DDBJ databases">
        <title>The macronuclear genome of Stentor coeruleus: a giant cell with tiny introns.</title>
        <authorList>
            <person name="Slabodnick M."/>
            <person name="Ruby J.G."/>
            <person name="Reiff S.B."/>
            <person name="Swart E.C."/>
            <person name="Gosai S."/>
            <person name="Prabakaran S."/>
            <person name="Witkowska E."/>
            <person name="Larue G.E."/>
            <person name="Fisher S."/>
            <person name="Freeman R.M."/>
            <person name="Gunawardena J."/>
            <person name="Chu W."/>
            <person name="Stover N.A."/>
            <person name="Gregory B.D."/>
            <person name="Nowacki M."/>
            <person name="Derisi J."/>
            <person name="Roy S.W."/>
            <person name="Marshall W.F."/>
            <person name="Sood P."/>
        </authorList>
    </citation>
    <scope>NUCLEOTIDE SEQUENCE [LARGE SCALE GENOMIC DNA]</scope>
    <source>
        <strain evidence="4">WM001</strain>
    </source>
</reference>
<dbReference type="Proteomes" id="UP000187209">
    <property type="component" value="Unassembled WGS sequence"/>
</dbReference>
<dbReference type="InterPro" id="IPR051681">
    <property type="entry name" value="Ser/Thr_Kinases-Pseudokinases"/>
</dbReference>
<dbReference type="GO" id="GO:0004674">
    <property type="term" value="F:protein serine/threonine kinase activity"/>
    <property type="evidence" value="ECO:0007669"/>
    <property type="project" value="TreeGrafter"/>
</dbReference>
<evidence type="ECO:0000313" key="4">
    <source>
        <dbReference type="EMBL" id="OMJ91914.1"/>
    </source>
</evidence>
<dbReference type="InterPro" id="IPR008271">
    <property type="entry name" value="Ser/Thr_kinase_AS"/>
</dbReference>
<dbReference type="CDD" id="cd13999">
    <property type="entry name" value="STKc_MAP3K-like"/>
    <property type="match status" value="1"/>
</dbReference>
<comment type="caution">
    <text evidence="4">The sequence shown here is derived from an EMBL/GenBank/DDBJ whole genome shotgun (WGS) entry which is preliminary data.</text>
</comment>
<dbReference type="SMART" id="SM00220">
    <property type="entry name" value="S_TKc"/>
    <property type="match status" value="1"/>
</dbReference>
<dbReference type="PANTHER" id="PTHR44329">
    <property type="entry name" value="SERINE/THREONINE-PROTEIN KINASE TNNI3K-RELATED"/>
    <property type="match status" value="1"/>
</dbReference>
<gene>
    <name evidence="4" type="ORF">SteCoe_5475</name>
</gene>
<dbReference type="InterPro" id="IPR001245">
    <property type="entry name" value="Ser-Thr/Tyr_kinase_cat_dom"/>
</dbReference>
<keyword evidence="5" id="KW-1185">Reference proteome</keyword>
<sequence>MDDISLLIRRARRGNSKSIDLSFKGLTSIPQDLLKITTLESLNLSHNMIVNIPDSISDLENLQTLDLTDNEITSLPPSIQYLKNLQQINLTGNPINLGVLYGSQLKATLNSLFLLSKPADSMPKRCGTASNLGRIKKEEEKIESRGTLQGVTQVEYSELVLEDIISQGGFSVVHKGQWRGTRVAIKIIVDPVITQELRQEFENEIMMLNYLRHPYTVLLMAASFKPPHFVVVSEFVPNGSLFDYLHKSREEISLDTKIRIINQICEVFLFYHTSGVVHRDLKSMNILLDFNHNIKLCDFGLARFKNELNKGSMQFSGTPAYMAPELFKKQLYDEKVDIFAFGTLIWEILAREVPYDALDPGDIKDKVLRGDLRLDQPLNTPRKLVNLIDMCRQANSSSRPSFQEISNYLANI</sequence>
<dbReference type="OrthoDB" id="339325at2759"/>
<dbReference type="InterPro" id="IPR003591">
    <property type="entry name" value="Leu-rich_rpt_typical-subtyp"/>
</dbReference>
<evidence type="ECO:0000256" key="1">
    <source>
        <dbReference type="ARBA" id="ARBA00022614"/>
    </source>
</evidence>
<dbReference type="PRINTS" id="PR00109">
    <property type="entry name" value="TYRKINASE"/>
</dbReference>
<dbReference type="EMBL" id="MPUH01000072">
    <property type="protein sequence ID" value="OMJ91914.1"/>
    <property type="molecule type" value="Genomic_DNA"/>
</dbReference>
<dbReference type="InterPro" id="IPR032675">
    <property type="entry name" value="LRR_dom_sf"/>
</dbReference>
<evidence type="ECO:0000259" key="3">
    <source>
        <dbReference type="PROSITE" id="PS50011"/>
    </source>
</evidence>
<organism evidence="4 5">
    <name type="scientific">Stentor coeruleus</name>
    <dbReference type="NCBI Taxonomy" id="5963"/>
    <lineage>
        <taxon>Eukaryota</taxon>
        <taxon>Sar</taxon>
        <taxon>Alveolata</taxon>
        <taxon>Ciliophora</taxon>
        <taxon>Postciliodesmatophora</taxon>
        <taxon>Heterotrichea</taxon>
        <taxon>Heterotrichida</taxon>
        <taxon>Stentoridae</taxon>
        <taxon>Stentor</taxon>
    </lineage>
</organism>
<dbReference type="Gene3D" id="3.30.200.20">
    <property type="entry name" value="Phosphorylase Kinase, domain 1"/>
    <property type="match status" value="1"/>
</dbReference>